<feature type="compositionally biased region" description="Low complexity" evidence="9">
    <location>
        <begin position="626"/>
        <end position="636"/>
    </location>
</feature>
<feature type="region of interest" description="Disordered" evidence="9">
    <location>
        <begin position="224"/>
        <end position="246"/>
    </location>
</feature>
<dbReference type="Pfam" id="PF13639">
    <property type="entry name" value="zf-RING_2"/>
    <property type="match status" value="1"/>
</dbReference>
<evidence type="ECO:0000256" key="2">
    <source>
        <dbReference type="ARBA" id="ARBA00012483"/>
    </source>
</evidence>
<proteinExistence type="predicted"/>
<feature type="compositionally biased region" description="Polar residues" evidence="9">
    <location>
        <begin position="343"/>
        <end position="362"/>
    </location>
</feature>
<evidence type="ECO:0000256" key="1">
    <source>
        <dbReference type="ARBA" id="ARBA00000900"/>
    </source>
</evidence>
<dbReference type="AlphaFoldDB" id="A0A0C9S3S8"/>
<feature type="compositionally biased region" description="Basic and acidic residues" evidence="9">
    <location>
        <begin position="409"/>
        <end position="427"/>
    </location>
</feature>
<dbReference type="GO" id="GO:0008270">
    <property type="term" value="F:zinc ion binding"/>
    <property type="evidence" value="ECO:0007669"/>
    <property type="project" value="UniProtKB-KW"/>
</dbReference>
<feature type="region of interest" description="Disordered" evidence="9">
    <location>
        <begin position="490"/>
        <end position="636"/>
    </location>
</feature>
<reference evidence="11" key="1">
    <citation type="submission" date="2015-02" db="EMBL/GenBank/DDBJ databases">
        <title>A transcriptome of Wollemia nobilis - a relic of Gondwana.</title>
        <authorList>
            <person name="Chia J.Y."/>
            <person name="Leong Y.S."/>
            <person name="Abdul Karim S."/>
            <person name="Wan Azmi N."/>
            <person name="Hercus R."/>
            <person name="Croft L."/>
        </authorList>
    </citation>
    <scope>NUCLEOTIDE SEQUENCE</scope>
    <source>
        <strain evidence="11">MaeBrown</strain>
        <tissue evidence="11">Leaf</tissue>
    </source>
</reference>
<feature type="region of interest" description="Disordered" evidence="9">
    <location>
        <begin position="162"/>
        <end position="188"/>
    </location>
</feature>
<comment type="catalytic activity">
    <reaction evidence="1">
        <text>S-ubiquitinyl-[E2 ubiquitin-conjugating enzyme]-L-cysteine + [acceptor protein]-L-lysine = [E2 ubiquitin-conjugating enzyme]-L-cysteine + N(6)-ubiquitinyl-[acceptor protein]-L-lysine.</text>
        <dbReference type="EC" id="2.3.2.27"/>
    </reaction>
</comment>
<dbReference type="InterPro" id="IPR045191">
    <property type="entry name" value="MBR1/2-like"/>
</dbReference>
<dbReference type="EMBL" id="GCHU01028177">
    <property type="protein sequence ID" value="JAG85423.1"/>
    <property type="molecule type" value="Transcribed_RNA"/>
</dbReference>
<feature type="compositionally biased region" description="Low complexity" evidence="9">
    <location>
        <begin position="167"/>
        <end position="179"/>
    </location>
</feature>
<evidence type="ECO:0000256" key="4">
    <source>
        <dbReference type="ARBA" id="ARBA00022723"/>
    </source>
</evidence>
<evidence type="ECO:0000259" key="10">
    <source>
        <dbReference type="PROSITE" id="PS50089"/>
    </source>
</evidence>
<evidence type="ECO:0000256" key="5">
    <source>
        <dbReference type="ARBA" id="ARBA00022771"/>
    </source>
</evidence>
<sequence length="871" mass="94045">MDDRSNKRGAAMPFTVSRPGSYLVSGELTHEARSARYPIRSGNSTRVTAVKTIEDEEQGQSSKSNGRPSSSKPLSQKSVLPVPKLRSSSAAKSRKTYRVPSNSDASRQSSSMRNMSVGLGQMQNPGSIFQGGGTSSSSRLGLAEISNLTCSERSTYDLNFRQETPASSMSRHSFHSNSSMERREPRVTSSRYLNTLGSWNESELLKRQLSDLSYENEQEHVWKDTQENGATDTGAGPSTSSLTSDLMNDAQGHSEIFENNLRNNTDDSFATVSSMAGDSFDGDAVSSSDSALCSGSLLNQRSQEQGILRRGMSGQVDNHSASLGEEINTIRTAMSKQKNSLLRSGQQVAGRNFSEESFTTGSGPKERYGGRASVRSSRRNLGNLGCTSASDALPLNGSSFNGRCSEQPSNRRADPGRRTIDGRDSVRGQRMAKLSANNTGGPESQRVIRSEVGIGSHYQMTSTPRISRRTVHSVQPDSWCSQEFHGGDNVAESGLSSESHSRSMRVSDQNGMFGNRHRARSPSSTRGRSAFGALQKRNDVSHGAGRSLGETAASRLSAAARRGTSSSVPSAHFFGLAGPSSRHNSICSDSGSSSYSLLSEDEDGHRTSIVSSPAPSRAPPLPPTGQSVQSQSNSSFPMSLSFSAPLSSRAPLPLPFSGSASLSSSSGTDSISLFDGAAFGRSASGSNASIERPMVDQSENGGRRAFRALSIESHSHSQYTMEGLAEVLLALERIEQDEDFTYEHVWMLEANLLFGGNLQLHDQHRDMRLDIDNMSYEELLALEERIGSVSTGLTEDAISKCMKRALFASDVAVADLNSLESEVKCSVCQEEYEEGEELGRLNCDHSYHADCIKKWLVQKNQCPICKAPAFL</sequence>
<keyword evidence="3" id="KW-0808">Transferase</keyword>
<dbReference type="PROSITE" id="PS50089">
    <property type="entry name" value="ZF_RING_2"/>
    <property type="match status" value="1"/>
</dbReference>
<name>A0A0C9S3S8_9CONI</name>
<protein>
    <recommendedName>
        <fullName evidence="2">RING-type E3 ubiquitin transferase</fullName>
        <ecNumber evidence="2">2.3.2.27</ecNumber>
    </recommendedName>
</protein>
<keyword evidence="5 8" id="KW-0863">Zinc-finger</keyword>
<feature type="region of interest" description="Disordered" evidence="9">
    <location>
        <begin position="1"/>
        <end position="139"/>
    </location>
</feature>
<feature type="region of interest" description="Disordered" evidence="9">
    <location>
        <begin position="343"/>
        <end position="377"/>
    </location>
</feature>
<feature type="compositionally biased region" description="Polar residues" evidence="9">
    <location>
        <begin position="227"/>
        <end position="246"/>
    </location>
</feature>
<evidence type="ECO:0000256" key="8">
    <source>
        <dbReference type="PROSITE-ProRule" id="PRU00175"/>
    </source>
</evidence>
<evidence type="ECO:0000313" key="11">
    <source>
        <dbReference type="EMBL" id="JAG85423.1"/>
    </source>
</evidence>
<keyword evidence="7" id="KW-0862">Zinc</keyword>
<organism evidence="11">
    <name type="scientific">Wollemia nobilis</name>
    <dbReference type="NCBI Taxonomy" id="56998"/>
    <lineage>
        <taxon>Eukaryota</taxon>
        <taxon>Viridiplantae</taxon>
        <taxon>Streptophyta</taxon>
        <taxon>Embryophyta</taxon>
        <taxon>Tracheophyta</taxon>
        <taxon>Spermatophyta</taxon>
        <taxon>Pinopsida</taxon>
        <taxon>Pinidae</taxon>
        <taxon>Conifers II</taxon>
        <taxon>Araucariales</taxon>
        <taxon>Araucariaceae</taxon>
        <taxon>Wollemia</taxon>
    </lineage>
</organism>
<evidence type="ECO:0000256" key="6">
    <source>
        <dbReference type="ARBA" id="ARBA00022786"/>
    </source>
</evidence>
<feature type="compositionally biased region" description="Low complexity" evidence="9">
    <location>
        <begin position="588"/>
        <end position="598"/>
    </location>
</feature>
<feature type="compositionally biased region" description="Polar residues" evidence="9">
    <location>
        <begin position="395"/>
        <end position="408"/>
    </location>
</feature>
<dbReference type="SUPFAM" id="SSF57850">
    <property type="entry name" value="RING/U-box"/>
    <property type="match status" value="1"/>
</dbReference>
<dbReference type="EC" id="2.3.2.27" evidence="2"/>
<feature type="compositionally biased region" description="Polar residues" evidence="9">
    <location>
        <begin position="99"/>
        <end position="114"/>
    </location>
</feature>
<dbReference type="SMART" id="SM00184">
    <property type="entry name" value="RING"/>
    <property type="match status" value="1"/>
</dbReference>
<feature type="compositionally biased region" description="Low complexity" evidence="9">
    <location>
        <begin position="552"/>
        <end position="567"/>
    </location>
</feature>
<evidence type="ECO:0000256" key="9">
    <source>
        <dbReference type="SAM" id="MobiDB-lite"/>
    </source>
</evidence>
<dbReference type="Gene3D" id="3.30.40.10">
    <property type="entry name" value="Zinc/RING finger domain, C3HC4 (zinc finger)"/>
    <property type="match status" value="1"/>
</dbReference>
<dbReference type="PANTHER" id="PTHR22937">
    <property type="entry name" value="E3 UBIQUITIN-PROTEIN LIGASE RNF165"/>
    <property type="match status" value="1"/>
</dbReference>
<feature type="region of interest" description="Disordered" evidence="9">
    <location>
        <begin position="395"/>
        <end position="470"/>
    </location>
</feature>
<evidence type="ECO:0000256" key="7">
    <source>
        <dbReference type="ARBA" id="ARBA00022833"/>
    </source>
</evidence>
<dbReference type="InterPro" id="IPR013083">
    <property type="entry name" value="Znf_RING/FYVE/PHD"/>
</dbReference>
<dbReference type="GO" id="GO:0061630">
    <property type="term" value="F:ubiquitin protein ligase activity"/>
    <property type="evidence" value="ECO:0007669"/>
    <property type="project" value="UniProtKB-EC"/>
</dbReference>
<feature type="domain" description="RING-type" evidence="10">
    <location>
        <begin position="825"/>
        <end position="866"/>
    </location>
</feature>
<feature type="compositionally biased region" description="Low complexity" evidence="9">
    <location>
        <begin position="61"/>
        <end position="73"/>
    </location>
</feature>
<accession>A0A0C9S3S8</accession>
<keyword evidence="4" id="KW-0479">Metal-binding</keyword>
<keyword evidence="6" id="KW-0833">Ubl conjugation pathway</keyword>
<dbReference type="InterPro" id="IPR001841">
    <property type="entry name" value="Znf_RING"/>
</dbReference>
<dbReference type="PANTHER" id="PTHR22937:SF65">
    <property type="entry name" value="E3 UBIQUITIN-PROTEIN LIGASE ARK2C"/>
    <property type="match status" value="1"/>
</dbReference>
<evidence type="ECO:0000256" key="3">
    <source>
        <dbReference type="ARBA" id="ARBA00022679"/>
    </source>
</evidence>